<proteinExistence type="inferred from homology"/>
<keyword evidence="7" id="KW-0997">Cell inner membrane</keyword>
<evidence type="ECO:0000313" key="8">
    <source>
        <dbReference type="EMBL" id="AWW49780.1"/>
    </source>
</evidence>
<comment type="similarity">
    <text evidence="7">Belongs to the FtsB family.</text>
</comment>
<keyword evidence="13" id="KW-1185">Reference proteome</keyword>
<name>A0A2Z4JLW6_9BURK</name>
<sequence length="109" mass="12123">MRIIVYSMLVLLLVIQYPLWLGKGGWLKVYEMEKQLALQQAKNSALALRNAKLAGDVADLKDGTRAIEERARVEHGMIKDGEFFIQILPSNATSPSQDIPDGVKVTKAK</sequence>
<dbReference type="EMBL" id="JAANGI010000001">
    <property type="protein sequence ID" value="MBT8590561.1"/>
    <property type="molecule type" value="Genomic_DNA"/>
</dbReference>
<dbReference type="Proteomes" id="UP000248592">
    <property type="component" value="Chromosome"/>
</dbReference>
<dbReference type="AlphaFoldDB" id="A0A2Z4JLW6"/>
<dbReference type="GO" id="GO:0032153">
    <property type="term" value="C:cell division site"/>
    <property type="evidence" value="ECO:0007669"/>
    <property type="project" value="UniProtKB-UniRule"/>
</dbReference>
<dbReference type="GeneID" id="66832162"/>
<evidence type="ECO:0000313" key="9">
    <source>
        <dbReference type="EMBL" id="MBT8550798.1"/>
    </source>
</evidence>
<evidence type="ECO:0000256" key="6">
    <source>
        <dbReference type="ARBA" id="ARBA00023306"/>
    </source>
</evidence>
<dbReference type="Proteomes" id="UP000783102">
    <property type="component" value="Unassembled WGS sequence"/>
</dbReference>
<evidence type="ECO:0000313" key="12">
    <source>
        <dbReference type="Proteomes" id="UP000248592"/>
    </source>
</evidence>
<keyword evidence="5 7" id="KW-0472">Membrane</keyword>
<dbReference type="EMBL" id="CP030085">
    <property type="protein sequence ID" value="AWW49780.1"/>
    <property type="molecule type" value="Genomic_DNA"/>
</dbReference>
<reference evidence="11 13" key="2">
    <citation type="submission" date="2018-06" db="EMBL/GenBank/DDBJ databases">
        <title>Genome of strain Polynucleobacter sp. FUKU-NW-11.</title>
        <authorList>
            <person name="Hahn M.W."/>
        </authorList>
    </citation>
    <scope>NUCLEOTIDE SEQUENCE [LARGE SCALE GENOMIC DNA]</scope>
    <source>
        <strain evidence="11">FUKU-NW-11</strain>
        <strain evidence="13">FUKU-NW11</strain>
    </source>
</reference>
<evidence type="ECO:0000313" key="11">
    <source>
        <dbReference type="EMBL" id="RAZ42242.1"/>
    </source>
</evidence>
<dbReference type="NCBIfam" id="NF002058">
    <property type="entry name" value="PRK00888.1"/>
    <property type="match status" value="1"/>
</dbReference>
<evidence type="ECO:0000256" key="1">
    <source>
        <dbReference type="ARBA" id="ARBA00022475"/>
    </source>
</evidence>
<dbReference type="GO" id="GO:0030428">
    <property type="term" value="C:cell septum"/>
    <property type="evidence" value="ECO:0007669"/>
    <property type="project" value="TreeGrafter"/>
</dbReference>
<evidence type="ECO:0000256" key="7">
    <source>
        <dbReference type="HAMAP-Rule" id="MF_00599"/>
    </source>
</evidence>
<dbReference type="Pfam" id="PF04977">
    <property type="entry name" value="DivIC"/>
    <property type="match status" value="1"/>
</dbReference>
<dbReference type="EMBL" id="JAANEY010000001">
    <property type="protein sequence ID" value="MBT8550798.1"/>
    <property type="molecule type" value="Genomic_DNA"/>
</dbReference>
<dbReference type="InterPro" id="IPR007060">
    <property type="entry name" value="FtsL/DivIC"/>
</dbReference>
<dbReference type="GO" id="GO:0043093">
    <property type="term" value="P:FtsZ-dependent cytokinesis"/>
    <property type="evidence" value="ECO:0007669"/>
    <property type="project" value="UniProtKB-UniRule"/>
</dbReference>
<evidence type="ECO:0000313" key="13">
    <source>
        <dbReference type="Proteomes" id="UP000251072"/>
    </source>
</evidence>
<keyword evidence="6 7" id="KW-0131">Cell cycle</keyword>
<evidence type="ECO:0000256" key="3">
    <source>
        <dbReference type="ARBA" id="ARBA00022692"/>
    </source>
</evidence>
<reference evidence="9" key="4">
    <citation type="journal article" date="2021" name="Genome Biol. Evol.">
        <title>Continental-Scale Gene Flow Prevents Allopatric Divergence of Pelagic Freshwater Bacteria.</title>
        <authorList>
            <person name="Hoetzinger M."/>
            <person name="Pitt A."/>
            <person name="Huemer A."/>
            <person name="Hahn M.W."/>
        </authorList>
    </citation>
    <scope>NUCLEOTIDE SEQUENCE</scope>
    <source>
        <strain evidence="10">AP-YLGG-20-G6</strain>
        <strain evidence="9">SM1-W8</strain>
    </source>
</reference>
<comment type="function">
    <text evidence="7">Essential cell division protein. May link together the upstream cell division proteins, which are predominantly cytoplasmic, with the downstream cell division proteins, which are predominantly periplasmic.</text>
</comment>
<keyword evidence="1 7" id="KW-1003">Cell membrane</keyword>
<feature type="topological domain" description="Periplasmic" evidence="7">
    <location>
        <begin position="22"/>
        <end position="109"/>
    </location>
</feature>
<evidence type="ECO:0000256" key="2">
    <source>
        <dbReference type="ARBA" id="ARBA00022618"/>
    </source>
</evidence>
<feature type="topological domain" description="Cytoplasmic" evidence="7">
    <location>
        <begin position="1"/>
        <end position="3"/>
    </location>
</feature>
<keyword evidence="3 7" id="KW-0812">Transmembrane</keyword>
<evidence type="ECO:0000313" key="10">
    <source>
        <dbReference type="EMBL" id="MBT8590561.1"/>
    </source>
</evidence>
<reference evidence="8" key="3">
    <citation type="journal article" date="2019" name="Int. J. Syst. Evol. Microbiol.">
        <title>Polynucleobacter paneuropaeus sp. nov., characterized by six strains isolated from freshwater lakes located along a 3000 km north-south cross-section across Europe.</title>
        <authorList>
            <person name="Hoetzinger M."/>
            <person name="Schmidt J."/>
            <person name="Pitt A."/>
            <person name="Koll U."/>
            <person name="Lang E."/>
            <person name="Hahn M.W."/>
        </authorList>
    </citation>
    <scope>NUCLEOTIDE SEQUENCE</scope>
    <source>
        <strain evidence="8">MG-25-Pas1-D2</strain>
    </source>
</reference>
<dbReference type="InterPro" id="IPR023081">
    <property type="entry name" value="Cell_div_FtsB"/>
</dbReference>
<dbReference type="PANTHER" id="PTHR37485">
    <property type="entry name" value="CELL DIVISION PROTEIN FTSB"/>
    <property type="match status" value="1"/>
</dbReference>
<protein>
    <recommendedName>
        <fullName evidence="7">Cell division protein FtsB</fullName>
    </recommendedName>
</protein>
<dbReference type="Proteomes" id="UP000762271">
    <property type="component" value="Unassembled WGS sequence"/>
</dbReference>
<comment type="subunit">
    <text evidence="7">Part of a complex composed of FtsB, FtsL and FtsQ.</text>
</comment>
<dbReference type="OrthoDB" id="7061211at2"/>
<keyword evidence="2 7" id="KW-0132">Cell division</keyword>
<evidence type="ECO:0000256" key="5">
    <source>
        <dbReference type="ARBA" id="ARBA00023136"/>
    </source>
</evidence>
<dbReference type="Proteomes" id="UP000251072">
    <property type="component" value="Unassembled WGS sequence"/>
</dbReference>
<reference evidence="12" key="1">
    <citation type="submission" date="2018-06" db="EMBL/GenBank/DDBJ databases">
        <title>Description of a new Polynucleobacter species.</title>
        <authorList>
            <person name="Hahn M.W."/>
        </authorList>
    </citation>
    <scope>NUCLEOTIDE SEQUENCE [LARGE SCALE GENOMIC DNA]</scope>
    <source>
        <strain evidence="12">MG-25-Pas1-D2</strain>
    </source>
</reference>
<keyword evidence="4 7" id="KW-1133">Transmembrane helix</keyword>
<dbReference type="PANTHER" id="PTHR37485:SF1">
    <property type="entry name" value="CELL DIVISION PROTEIN FTSB"/>
    <property type="match status" value="1"/>
</dbReference>
<dbReference type="HAMAP" id="MF_00599">
    <property type="entry name" value="FtsB"/>
    <property type="match status" value="1"/>
</dbReference>
<accession>A0A2Z4JLW6</accession>
<organism evidence="8 12">
    <name type="scientific">Polynucleobacter paneuropaeus</name>
    <dbReference type="NCBI Taxonomy" id="2527775"/>
    <lineage>
        <taxon>Bacteria</taxon>
        <taxon>Pseudomonadati</taxon>
        <taxon>Pseudomonadota</taxon>
        <taxon>Betaproteobacteria</taxon>
        <taxon>Burkholderiales</taxon>
        <taxon>Burkholderiaceae</taxon>
        <taxon>Polynucleobacter</taxon>
    </lineage>
</organism>
<dbReference type="EMBL" id="QMCH01000003">
    <property type="protein sequence ID" value="RAZ42242.1"/>
    <property type="molecule type" value="Genomic_DNA"/>
</dbReference>
<dbReference type="KEGG" id="poh:DPM16_04140"/>
<dbReference type="GO" id="GO:0005886">
    <property type="term" value="C:plasma membrane"/>
    <property type="evidence" value="ECO:0007669"/>
    <property type="project" value="UniProtKB-SubCell"/>
</dbReference>
<gene>
    <name evidence="7 9" type="primary">ftsB</name>
    <name evidence="11" type="ORF">DP176_06715</name>
    <name evidence="10" type="ORF">G6693_01305</name>
    <name evidence="9" type="ORF">G6731_02320</name>
    <name evidence="8" type="ORF">Pas1_04940</name>
</gene>
<comment type="subcellular location">
    <subcellularLocation>
        <location evidence="7">Cell inner membrane</location>
        <topology evidence="7">Single-pass type II membrane protein</topology>
    </subcellularLocation>
    <text evidence="7">Localizes to the division septum.</text>
</comment>
<dbReference type="RefSeq" id="WP_112203996.1">
    <property type="nucleotide sequence ID" value="NZ_CBCSBS010000001.1"/>
</dbReference>
<evidence type="ECO:0000256" key="4">
    <source>
        <dbReference type="ARBA" id="ARBA00022989"/>
    </source>
</evidence>